<gene>
    <name evidence="2" type="ORF">DAPPUDRAFT_247999</name>
</gene>
<organism evidence="2 3">
    <name type="scientific">Daphnia pulex</name>
    <name type="common">Water flea</name>
    <dbReference type="NCBI Taxonomy" id="6669"/>
    <lineage>
        <taxon>Eukaryota</taxon>
        <taxon>Metazoa</taxon>
        <taxon>Ecdysozoa</taxon>
        <taxon>Arthropoda</taxon>
        <taxon>Crustacea</taxon>
        <taxon>Branchiopoda</taxon>
        <taxon>Diplostraca</taxon>
        <taxon>Cladocera</taxon>
        <taxon>Anomopoda</taxon>
        <taxon>Daphniidae</taxon>
        <taxon>Daphnia</taxon>
    </lineage>
</organism>
<feature type="region of interest" description="Disordered" evidence="1">
    <location>
        <begin position="1"/>
        <end position="52"/>
    </location>
</feature>
<dbReference type="EMBL" id="GL732564">
    <property type="protein sequence ID" value="EFX77084.1"/>
    <property type="molecule type" value="Genomic_DNA"/>
</dbReference>
<dbReference type="KEGG" id="dpx:DAPPUDRAFT_247999"/>
<feature type="compositionally biased region" description="Basic and acidic residues" evidence="1">
    <location>
        <begin position="96"/>
        <end position="114"/>
    </location>
</feature>
<feature type="compositionally biased region" description="Polar residues" evidence="1">
    <location>
        <begin position="8"/>
        <end position="21"/>
    </location>
</feature>
<dbReference type="HOGENOM" id="CLU_840090_0_0_1"/>
<evidence type="ECO:0000313" key="2">
    <source>
        <dbReference type="EMBL" id="EFX77084.1"/>
    </source>
</evidence>
<feature type="compositionally biased region" description="Basic and acidic residues" evidence="1">
    <location>
        <begin position="22"/>
        <end position="32"/>
    </location>
</feature>
<evidence type="ECO:0000313" key="3">
    <source>
        <dbReference type="Proteomes" id="UP000000305"/>
    </source>
</evidence>
<evidence type="ECO:0000256" key="1">
    <source>
        <dbReference type="SAM" id="MobiDB-lite"/>
    </source>
</evidence>
<dbReference type="InParanoid" id="E9GTH6"/>
<feature type="region of interest" description="Disordered" evidence="1">
    <location>
        <begin position="248"/>
        <end position="267"/>
    </location>
</feature>
<protein>
    <submittedName>
        <fullName evidence="2">Uncharacterized protein</fullName>
    </submittedName>
</protein>
<dbReference type="AlphaFoldDB" id="E9GTH6"/>
<sequence length="331" mass="36114">MVRHPAPTKSTVAKTKLSSTTKKPESEPRAAEDEAEPAAPKRTAVPSKLGIGVVGNVLAKMKARNIQSSEKPEPSKACSLSQNPLRGIRLRPTPHTPEDQEPPKLPKGESERNKSANPLTGFRLHHRDEAEEAKMAKLEEKLNLTVYLDDLPSTDPTSDAKANPPSGVPLCSTGINVTDPLKSPHNGDSSAEIKKDTDISDVAKENDAKEAVKQSKVRAMAASVNFYHSNSVSLLQPSPFSNRMDFQLSSRSESKDGAAVEQVDGQDSPRSIGFLNQLATLPQQQQQPLISQCRRRLGTSELSVGIVLRGEWYISMSIDPSYRYGELVYKI</sequence>
<proteinExistence type="predicted"/>
<dbReference type="PhylomeDB" id="E9GTH6"/>
<keyword evidence="3" id="KW-1185">Reference proteome</keyword>
<name>E9GTH6_DAPPU</name>
<reference evidence="2 3" key="1">
    <citation type="journal article" date="2011" name="Science">
        <title>The ecoresponsive genome of Daphnia pulex.</title>
        <authorList>
            <person name="Colbourne J.K."/>
            <person name="Pfrender M.E."/>
            <person name="Gilbert D."/>
            <person name="Thomas W.K."/>
            <person name="Tucker A."/>
            <person name="Oakley T.H."/>
            <person name="Tokishita S."/>
            <person name="Aerts A."/>
            <person name="Arnold G.J."/>
            <person name="Basu M.K."/>
            <person name="Bauer D.J."/>
            <person name="Caceres C.E."/>
            <person name="Carmel L."/>
            <person name="Casola C."/>
            <person name="Choi J.H."/>
            <person name="Detter J.C."/>
            <person name="Dong Q."/>
            <person name="Dusheyko S."/>
            <person name="Eads B.D."/>
            <person name="Frohlich T."/>
            <person name="Geiler-Samerotte K.A."/>
            <person name="Gerlach D."/>
            <person name="Hatcher P."/>
            <person name="Jogdeo S."/>
            <person name="Krijgsveld J."/>
            <person name="Kriventseva E.V."/>
            <person name="Kultz D."/>
            <person name="Laforsch C."/>
            <person name="Lindquist E."/>
            <person name="Lopez J."/>
            <person name="Manak J.R."/>
            <person name="Muller J."/>
            <person name="Pangilinan J."/>
            <person name="Patwardhan R.P."/>
            <person name="Pitluck S."/>
            <person name="Pritham E.J."/>
            <person name="Rechtsteiner A."/>
            <person name="Rho M."/>
            <person name="Rogozin I.B."/>
            <person name="Sakarya O."/>
            <person name="Salamov A."/>
            <person name="Schaack S."/>
            <person name="Shapiro H."/>
            <person name="Shiga Y."/>
            <person name="Skalitzky C."/>
            <person name="Smith Z."/>
            <person name="Souvorov A."/>
            <person name="Sung W."/>
            <person name="Tang Z."/>
            <person name="Tsuchiya D."/>
            <person name="Tu H."/>
            <person name="Vos H."/>
            <person name="Wang M."/>
            <person name="Wolf Y.I."/>
            <person name="Yamagata H."/>
            <person name="Yamada T."/>
            <person name="Ye Y."/>
            <person name="Shaw J.R."/>
            <person name="Andrews J."/>
            <person name="Crease T.J."/>
            <person name="Tang H."/>
            <person name="Lucas S.M."/>
            <person name="Robertson H.M."/>
            <person name="Bork P."/>
            <person name="Koonin E.V."/>
            <person name="Zdobnov E.M."/>
            <person name="Grigoriev I.V."/>
            <person name="Lynch M."/>
            <person name="Boore J.L."/>
        </authorList>
    </citation>
    <scope>NUCLEOTIDE SEQUENCE [LARGE SCALE GENOMIC DNA]</scope>
</reference>
<dbReference type="Proteomes" id="UP000000305">
    <property type="component" value="Unassembled WGS sequence"/>
</dbReference>
<feature type="region of interest" description="Disordered" evidence="1">
    <location>
        <begin position="64"/>
        <end position="124"/>
    </location>
</feature>
<accession>E9GTH6</accession>